<organism evidence="2 3">
    <name type="scientific">Ferrimonas lipolytica</name>
    <dbReference type="NCBI Taxonomy" id="2724191"/>
    <lineage>
        <taxon>Bacteria</taxon>
        <taxon>Pseudomonadati</taxon>
        <taxon>Pseudomonadota</taxon>
        <taxon>Gammaproteobacteria</taxon>
        <taxon>Alteromonadales</taxon>
        <taxon>Ferrimonadaceae</taxon>
        <taxon>Ferrimonas</taxon>
    </lineage>
</organism>
<keyword evidence="1" id="KW-0732">Signal</keyword>
<evidence type="ECO:0008006" key="4">
    <source>
        <dbReference type="Google" id="ProtNLM"/>
    </source>
</evidence>
<sequence>MKKALLSAVISAALLVGCGSDSNSSSPVVEPTPTVPDGALQGTFIDAAVVNIGYTTETISGVTDANGNYNYMLGETVTFAIGAIELPPVLAKGVVTPLDLVDTHDVEDDQVSNIIRLLQSLDDDGDASNGITITDDAIAAATVAVDFDVPTAEFEANDEVLALVAAEGSNDGSLVSAEQAQLHLETTLNDEDIIFGQFVGTWAITEETENDYELLMFTFFDDGTYLHYEVQPMDEDDLDGFAGAEWGHYTVDDADYLLQDGDTMHDSNGNWGLGDLITGAAPIPSDFGGETVKLSFENDGAITFHVTGYEMGIADGEEEGDTQSFDIAAIANNGLLGTWVLADSIEGVDLLTFTFLDDGRYVHVEVADGEEGGMEVGNYEVDSDTNELTVTMVHDLNGDIGLTSFVGNPGNLFVEVNGDSMTLTVNEDGAEQQLMFSRHD</sequence>
<name>A0A6H1UG46_9GAMM</name>
<dbReference type="PROSITE" id="PS51257">
    <property type="entry name" value="PROKAR_LIPOPROTEIN"/>
    <property type="match status" value="1"/>
</dbReference>
<accession>A0A6H1UG46</accession>
<proteinExistence type="predicted"/>
<evidence type="ECO:0000313" key="3">
    <source>
        <dbReference type="Proteomes" id="UP000501602"/>
    </source>
</evidence>
<feature type="chain" id="PRO_5026241052" description="Carboxypeptidase regulatory-like domain-containing protein" evidence="1">
    <location>
        <begin position="19"/>
        <end position="440"/>
    </location>
</feature>
<dbReference type="RefSeq" id="WP_168661689.1">
    <property type="nucleotide sequence ID" value="NZ_CP051180.1"/>
</dbReference>
<dbReference type="Proteomes" id="UP000501602">
    <property type="component" value="Chromosome"/>
</dbReference>
<protein>
    <recommendedName>
        <fullName evidence="4">Carboxypeptidase regulatory-like domain-containing protein</fullName>
    </recommendedName>
</protein>
<feature type="signal peptide" evidence="1">
    <location>
        <begin position="1"/>
        <end position="18"/>
    </location>
</feature>
<dbReference type="KEGG" id="fes:HER31_14915"/>
<dbReference type="AlphaFoldDB" id="A0A6H1UG46"/>
<dbReference type="EMBL" id="CP051180">
    <property type="protein sequence ID" value="QIZ78075.1"/>
    <property type="molecule type" value="Genomic_DNA"/>
</dbReference>
<gene>
    <name evidence="2" type="ORF">HER31_14915</name>
</gene>
<reference evidence="2 3" key="1">
    <citation type="submission" date="2020-04" db="EMBL/GenBank/DDBJ databases">
        <title>Ferrimonas sp. S7 isolated from sea water.</title>
        <authorList>
            <person name="Bae S.S."/>
            <person name="Baek K."/>
        </authorList>
    </citation>
    <scope>NUCLEOTIDE SEQUENCE [LARGE SCALE GENOMIC DNA]</scope>
    <source>
        <strain evidence="2 3">S7</strain>
    </source>
</reference>
<keyword evidence="3" id="KW-1185">Reference proteome</keyword>
<evidence type="ECO:0000313" key="2">
    <source>
        <dbReference type="EMBL" id="QIZ78075.1"/>
    </source>
</evidence>
<evidence type="ECO:0000256" key="1">
    <source>
        <dbReference type="SAM" id="SignalP"/>
    </source>
</evidence>